<evidence type="ECO:0000313" key="2">
    <source>
        <dbReference type="Proteomes" id="UP001054837"/>
    </source>
</evidence>
<comment type="caution">
    <text evidence="1">The sequence shown here is derived from an EMBL/GenBank/DDBJ whole genome shotgun (WGS) entry which is preliminary data.</text>
</comment>
<accession>A0AAV4W643</accession>
<name>A0AAV4W643_9ARAC</name>
<sequence length="100" mass="11544">MFIFKKYSRLYFEQVRALLKCRKLVQSRAYQSLRNIASECGRNSSFDINSCSTVTCKTGKNQEKSNQVVDYGHKTLVTVGQLCLPEFQQFVKNTSKINIH</sequence>
<gene>
    <name evidence="1" type="ORF">CDAR_572971</name>
</gene>
<protein>
    <submittedName>
        <fullName evidence="1">Uncharacterized protein</fullName>
    </submittedName>
</protein>
<proteinExistence type="predicted"/>
<organism evidence="1 2">
    <name type="scientific">Caerostris darwini</name>
    <dbReference type="NCBI Taxonomy" id="1538125"/>
    <lineage>
        <taxon>Eukaryota</taxon>
        <taxon>Metazoa</taxon>
        <taxon>Ecdysozoa</taxon>
        <taxon>Arthropoda</taxon>
        <taxon>Chelicerata</taxon>
        <taxon>Arachnida</taxon>
        <taxon>Araneae</taxon>
        <taxon>Araneomorphae</taxon>
        <taxon>Entelegynae</taxon>
        <taxon>Araneoidea</taxon>
        <taxon>Araneidae</taxon>
        <taxon>Caerostris</taxon>
    </lineage>
</organism>
<dbReference type="EMBL" id="BPLQ01014198">
    <property type="protein sequence ID" value="GIY77951.1"/>
    <property type="molecule type" value="Genomic_DNA"/>
</dbReference>
<dbReference type="AlphaFoldDB" id="A0AAV4W643"/>
<keyword evidence="2" id="KW-1185">Reference proteome</keyword>
<dbReference type="Proteomes" id="UP001054837">
    <property type="component" value="Unassembled WGS sequence"/>
</dbReference>
<evidence type="ECO:0000313" key="1">
    <source>
        <dbReference type="EMBL" id="GIY77951.1"/>
    </source>
</evidence>
<reference evidence="1 2" key="1">
    <citation type="submission" date="2021-06" db="EMBL/GenBank/DDBJ databases">
        <title>Caerostris darwini draft genome.</title>
        <authorList>
            <person name="Kono N."/>
            <person name="Arakawa K."/>
        </authorList>
    </citation>
    <scope>NUCLEOTIDE SEQUENCE [LARGE SCALE GENOMIC DNA]</scope>
</reference>